<dbReference type="PANTHER" id="PTHR12991:SF10">
    <property type="entry name" value="GATOR COMPLEX PROTEIN NPRL2"/>
    <property type="match status" value="1"/>
</dbReference>
<comment type="similarity">
    <text evidence="1">Belongs to the NPR2 family.</text>
</comment>
<dbReference type="GO" id="GO:0010508">
    <property type="term" value="P:positive regulation of autophagy"/>
    <property type="evidence" value="ECO:0007669"/>
    <property type="project" value="TreeGrafter"/>
</dbReference>
<sequence length="514" mass="58406">MLRAIFYARFHPERGPSVIHQYPHNSIRPSPSPTTTTTPTAASAPAPLLLWSDISSYIVPPYDVCNQSLSICTHGNRVLAFPISLENDRYDRNRFTFNVCFVLGEEVGDRRSWEQMVRKTARFFRILEEEDGVLRREEELVGLKWAGEAGYPVRDVGVVYALLEGIVEDLNAYGECSVRVDEVHVLNLRLEVEVEEEEEEEEEEKVVRKVRAWDVPLLIRDLPPAAEWTWDLTLKWIYPHVDGIRHVQRIAELADVELKLAKRAVRELVYHGRAMLLDIFHFQAIYACTPDIAVFMRDEALQDECRRYVAVISQAQAKETTADATPVISQDASLSLPSREEVTELFCLLQPGLQLGEFCMTHQARLLHVDIRRLITFGTIKGFLRRLHKYALALDAHFSAAAMLEKKRSGAGAGSSSLKPRSGDDAAREYDRAWRRAALSSGWATPPSGPHPASFGKSHKSADQVRTEEDEQLRDFLDGEHCMDEICVAMHLSERKVLERLRSGRFGKVILFNK</sequence>
<dbReference type="EMBL" id="CAVMBE010000001">
    <property type="protein sequence ID" value="CAK3755198.1"/>
    <property type="molecule type" value="Genomic_DNA"/>
</dbReference>
<name>A0AAI8W183_9PEZI</name>
<dbReference type="GO" id="GO:1990130">
    <property type="term" value="C:GATOR1 complex"/>
    <property type="evidence" value="ECO:0007669"/>
    <property type="project" value="TreeGrafter"/>
</dbReference>
<protein>
    <submittedName>
        <fullName evidence="4">Nitrogen permease regulator 2</fullName>
    </submittedName>
</protein>
<comment type="caution">
    <text evidence="4">The sequence shown here is derived from an EMBL/GenBank/DDBJ whole genome shotgun (WGS) entry which is preliminary data.</text>
</comment>
<organism evidence="4 5">
    <name type="scientific">Lecanosticta acicola</name>
    <dbReference type="NCBI Taxonomy" id="111012"/>
    <lineage>
        <taxon>Eukaryota</taxon>
        <taxon>Fungi</taxon>
        <taxon>Dikarya</taxon>
        <taxon>Ascomycota</taxon>
        <taxon>Pezizomycotina</taxon>
        <taxon>Dothideomycetes</taxon>
        <taxon>Dothideomycetidae</taxon>
        <taxon>Mycosphaerellales</taxon>
        <taxon>Mycosphaerellaceae</taxon>
        <taxon>Lecanosticta</taxon>
    </lineage>
</organism>
<dbReference type="AlphaFoldDB" id="A0AAI8W183"/>
<reference evidence="4" key="1">
    <citation type="submission" date="2023-11" db="EMBL/GenBank/DDBJ databases">
        <authorList>
            <person name="Alioto T."/>
            <person name="Alioto T."/>
            <person name="Gomez Garrido J."/>
        </authorList>
    </citation>
    <scope>NUCLEOTIDE SEQUENCE</scope>
</reference>
<dbReference type="Pfam" id="PF06218">
    <property type="entry name" value="NPR2"/>
    <property type="match status" value="1"/>
</dbReference>
<evidence type="ECO:0000313" key="5">
    <source>
        <dbReference type="Proteomes" id="UP001296104"/>
    </source>
</evidence>
<dbReference type="Proteomes" id="UP001296104">
    <property type="component" value="Unassembled WGS sequence"/>
</dbReference>
<feature type="coiled-coil region" evidence="2">
    <location>
        <begin position="180"/>
        <end position="207"/>
    </location>
</feature>
<evidence type="ECO:0000256" key="1">
    <source>
        <dbReference type="ARBA" id="ARBA00008433"/>
    </source>
</evidence>
<evidence type="ECO:0000256" key="2">
    <source>
        <dbReference type="SAM" id="Coils"/>
    </source>
</evidence>
<dbReference type="GO" id="GO:0005096">
    <property type="term" value="F:GTPase activator activity"/>
    <property type="evidence" value="ECO:0007669"/>
    <property type="project" value="TreeGrafter"/>
</dbReference>
<feature type="region of interest" description="Disordered" evidence="3">
    <location>
        <begin position="441"/>
        <end position="470"/>
    </location>
</feature>
<feature type="region of interest" description="Disordered" evidence="3">
    <location>
        <begin position="17"/>
        <end position="41"/>
    </location>
</feature>
<dbReference type="InterPro" id="IPR009348">
    <property type="entry name" value="NPR2-like"/>
</dbReference>
<dbReference type="PANTHER" id="PTHR12991">
    <property type="entry name" value="NITROGEN PERMEASE REGULATOR 2/TUMOR SUPPRESSOR CANDIDATE 4"/>
    <property type="match status" value="1"/>
</dbReference>
<accession>A0AAI8W183</accession>
<dbReference type="GO" id="GO:1904262">
    <property type="term" value="P:negative regulation of TORC1 signaling"/>
    <property type="evidence" value="ECO:0007669"/>
    <property type="project" value="TreeGrafter"/>
</dbReference>
<evidence type="ECO:0000313" key="4">
    <source>
        <dbReference type="EMBL" id="CAK3755198.1"/>
    </source>
</evidence>
<gene>
    <name evidence="4" type="ORF">LECACI_7A000227</name>
</gene>
<proteinExistence type="inferred from homology"/>
<keyword evidence="5" id="KW-1185">Reference proteome</keyword>
<evidence type="ECO:0000256" key="3">
    <source>
        <dbReference type="SAM" id="MobiDB-lite"/>
    </source>
</evidence>
<feature type="compositionally biased region" description="Basic and acidic residues" evidence="3">
    <location>
        <begin position="460"/>
        <end position="470"/>
    </location>
</feature>
<keyword evidence="2" id="KW-0175">Coiled coil</keyword>
<dbReference type="GO" id="GO:0005774">
    <property type="term" value="C:vacuolar membrane"/>
    <property type="evidence" value="ECO:0007669"/>
    <property type="project" value="TreeGrafter"/>
</dbReference>